<feature type="transmembrane region" description="Helical" evidence="1">
    <location>
        <begin position="38"/>
        <end position="57"/>
    </location>
</feature>
<dbReference type="AlphaFoldDB" id="A0A9E7HT29"/>
<keyword evidence="4" id="KW-1185">Reference proteome</keyword>
<feature type="chain" id="PRO_5039528422" description="Arabinogalactan peptide 23-like" evidence="2">
    <location>
        <begin position="23"/>
        <end position="58"/>
    </location>
</feature>
<evidence type="ECO:0008006" key="5">
    <source>
        <dbReference type="Google" id="ProtNLM"/>
    </source>
</evidence>
<dbReference type="PANTHER" id="PTHR34672">
    <property type="entry name" value="POLLEN-SPECIFIC ARABINOGALACTA PROTEIN BAN102"/>
    <property type="match status" value="1"/>
</dbReference>
<evidence type="ECO:0000313" key="4">
    <source>
        <dbReference type="Proteomes" id="UP001055439"/>
    </source>
</evidence>
<proteinExistence type="predicted"/>
<sequence>MEMRKIACAVLVVAASAAGALAADAPAPSPTSSSFAATPAVGAAIGASLPSFFAFYLQ</sequence>
<name>A0A9E7HT29_9LILI</name>
<accession>A0A9E7HT29</accession>
<evidence type="ECO:0000313" key="3">
    <source>
        <dbReference type="EMBL" id="URE39175.1"/>
    </source>
</evidence>
<gene>
    <name evidence="3" type="ORF">MUK42_12429</name>
</gene>
<reference evidence="3" key="1">
    <citation type="submission" date="2022-05" db="EMBL/GenBank/DDBJ databases">
        <title>The Musa troglodytarum L. genome provides insights into the mechanism of non-climacteric behaviour and enrichment of carotenoids.</title>
        <authorList>
            <person name="Wang J."/>
        </authorList>
    </citation>
    <scope>NUCLEOTIDE SEQUENCE</scope>
    <source>
        <tissue evidence="3">Leaf</tissue>
    </source>
</reference>
<evidence type="ECO:0000256" key="1">
    <source>
        <dbReference type="SAM" id="Phobius"/>
    </source>
</evidence>
<keyword evidence="1" id="KW-0812">Transmembrane</keyword>
<dbReference type="PANTHER" id="PTHR34672:SF17">
    <property type="entry name" value="POLLEN-SPECIFIC ARABINOGALACTA PROTEIN BAN102"/>
    <property type="match status" value="1"/>
</dbReference>
<dbReference type="Proteomes" id="UP001055439">
    <property type="component" value="Chromosome 8"/>
</dbReference>
<dbReference type="InterPro" id="IPR044702">
    <property type="entry name" value="AGP23/40"/>
</dbReference>
<keyword evidence="1" id="KW-0472">Membrane</keyword>
<feature type="signal peptide" evidence="2">
    <location>
        <begin position="1"/>
        <end position="22"/>
    </location>
</feature>
<evidence type="ECO:0000256" key="2">
    <source>
        <dbReference type="SAM" id="SignalP"/>
    </source>
</evidence>
<organism evidence="3 4">
    <name type="scientific">Musa troglodytarum</name>
    <name type="common">fe'i banana</name>
    <dbReference type="NCBI Taxonomy" id="320322"/>
    <lineage>
        <taxon>Eukaryota</taxon>
        <taxon>Viridiplantae</taxon>
        <taxon>Streptophyta</taxon>
        <taxon>Embryophyta</taxon>
        <taxon>Tracheophyta</taxon>
        <taxon>Spermatophyta</taxon>
        <taxon>Magnoliopsida</taxon>
        <taxon>Liliopsida</taxon>
        <taxon>Zingiberales</taxon>
        <taxon>Musaceae</taxon>
        <taxon>Musa</taxon>
    </lineage>
</organism>
<protein>
    <recommendedName>
        <fullName evidence="5">Arabinogalactan peptide 23-like</fullName>
    </recommendedName>
</protein>
<dbReference type="EMBL" id="CP097510">
    <property type="protein sequence ID" value="URE39175.1"/>
    <property type="molecule type" value="Genomic_DNA"/>
</dbReference>
<keyword evidence="2" id="KW-0732">Signal</keyword>
<keyword evidence="1" id="KW-1133">Transmembrane helix</keyword>